<dbReference type="CDD" id="cd00037">
    <property type="entry name" value="CLECT"/>
    <property type="match status" value="1"/>
</dbReference>
<dbReference type="Gene3D" id="2.10.10.10">
    <property type="entry name" value="Fibronectin, type II, collagen-binding"/>
    <property type="match status" value="1"/>
</dbReference>
<reference evidence="3 4" key="1">
    <citation type="journal article" date="2015" name="Genome Biol. Evol.">
        <title>Comparative Genomics of a Bacterivorous Green Alga Reveals Evolutionary Causalities and Consequences of Phago-Mixotrophic Mode of Nutrition.</title>
        <authorList>
            <person name="Burns J.A."/>
            <person name="Paasch A."/>
            <person name="Narechania A."/>
            <person name="Kim E."/>
        </authorList>
    </citation>
    <scope>NUCLEOTIDE SEQUENCE [LARGE SCALE GENOMIC DNA]</scope>
    <source>
        <strain evidence="3 4">PLY_AMNH</strain>
    </source>
</reference>
<feature type="transmembrane region" description="Helical" evidence="1">
    <location>
        <begin position="90"/>
        <end position="109"/>
    </location>
</feature>
<keyword evidence="1" id="KW-1133">Transmembrane helix</keyword>
<dbReference type="InterPro" id="IPR018247">
    <property type="entry name" value="EF_Hand_1_Ca_BS"/>
</dbReference>
<dbReference type="Pfam" id="PF00059">
    <property type="entry name" value="Lectin_C"/>
    <property type="match status" value="1"/>
</dbReference>
<accession>A0AAE0L9T9</accession>
<comment type="caution">
    <text evidence="3">The sequence shown here is derived from an EMBL/GenBank/DDBJ whole genome shotgun (WGS) entry which is preliminary data.</text>
</comment>
<protein>
    <recommendedName>
        <fullName evidence="2">C-type lectin domain-containing protein</fullName>
    </recommendedName>
</protein>
<dbReference type="Proteomes" id="UP001190700">
    <property type="component" value="Unassembled WGS sequence"/>
</dbReference>
<dbReference type="PROSITE" id="PS50041">
    <property type="entry name" value="C_TYPE_LECTIN_2"/>
    <property type="match status" value="1"/>
</dbReference>
<dbReference type="PANTHER" id="PTHR10877:SF183">
    <property type="entry name" value="AT14535P-RELATED"/>
    <property type="match status" value="1"/>
</dbReference>
<evidence type="ECO:0000313" key="4">
    <source>
        <dbReference type="Proteomes" id="UP001190700"/>
    </source>
</evidence>
<keyword evidence="4" id="KW-1185">Reference proteome</keyword>
<dbReference type="PROSITE" id="PS00018">
    <property type="entry name" value="EF_HAND_1"/>
    <property type="match status" value="1"/>
</dbReference>
<name>A0AAE0L9T9_9CHLO</name>
<keyword evidence="1" id="KW-0812">Transmembrane</keyword>
<dbReference type="Gene3D" id="3.10.100.10">
    <property type="entry name" value="Mannose-Binding Protein A, subunit A"/>
    <property type="match status" value="1"/>
</dbReference>
<feature type="transmembrane region" description="Helical" evidence="1">
    <location>
        <begin position="1844"/>
        <end position="1866"/>
    </location>
</feature>
<dbReference type="InterPro" id="IPR051223">
    <property type="entry name" value="Polycystin"/>
</dbReference>
<dbReference type="InterPro" id="IPR001304">
    <property type="entry name" value="C-type_lectin-like"/>
</dbReference>
<dbReference type="PANTHER" id="PTHR10877">
    <property type="entry name" value="POLYCYSTIN FAMILY MEMBER"/>
    <property type="match status" value="1"/>
</dbReference>
<evidence type="ECO:0000256" key="1">
    <source>
        <dbReference type="SAM" id="Phobius"/>
    </source>
</evidence>
<evidence type="ECO:0000313" key="3">
    <source>
        <dbReference type="EMBL" id="KAK3277010.1"/>
    </source>
</evidence>
<sequence length="1942" mass="216048">MQLMVEITDVNKDKALGTAELERLRQRSEYDPITKDVYEEMLTYDKNQDGALDTEEVEALQGVHQARKRLEILQYVEDCLAEIIDRKGHYANMFSFILFICFYFAILFYQRRAFLAYDVTFTLSETVLPKASSTEYADSFTTQDQIYDWLAALVDQVWVDPSCGDGVCEPPYEYPSFGPRPDSFGCSADCGVNQFTSAVTLMVIASLWGLGDDETIARFKKETQWNLCTSKKGLQTGVYDMDSIALHNFPLNSITGMRETPPEMEDVALCWWDTWQQLGNAEVVSEMLSLPNAEWKLLLDAPVGGALVSLRDQSSKYDGMIERLNFCRPICSTETPCAAGMYCSMQKPVTPLANRACMPCPKAGELCPSDSTHRTTNCTEACSAGTQLEQLEQQDDLISHSRVPRPAWKTLSFHHICLPMSNSTRDSKVDSVEACKLRCERTPGCRRINVQFNENGDMTLLCDLLTDVCENMESLVSIESYSQASFTLDHGKEETHVTAEHWEANLLRAHSDATCDSHQAKAMLFIHVPEGSCPACFAVQVKAQPPDPTGDASRYSVEGSECAVPFRVHGHVHEDCVWRTDAEAGYRDTVTGQSRWMCPLTADYDPDSIEIGRRFVTLSVSNLEASNSTPMDAHEAQTYCNTVLGTNLVTIRSREEHLALEAHLLTTEKATAGWRDNAWMTWIGLTEVNRTADGEATFLWSDGSRLDSSLANTCLQMRPEYNTTNCGFSINTGGLLEPEIHCTACSQRQPGVAFTCEAPLQQCGLADQMEPPETFAQCDMRGRGFYVEGKDLTPGHHAVELCGLDSDVTYSLQGWDKSGVLGWQGGWAQLVTDGDVWSELISADNTTADGAKCAMAAETNFSLSSLSKRGRFIDQEAKNFLHGRGFEGFVSDLISTPSAEDGACANGTTMVRAMVSTKGAISDVTWGIQDPTGKIDTHHVPPSDIIDYSQKFCLDTNVDGVYRVAVWSSGGGHARVDVVDSLGCALGRADGRSEATCGELGWEEHPLIPGICMFAAEPMNTVPVWEANSYCEDQGARLCTLEEVQVGGGLALGPGREDSLSFSMWTSTPCTTARHGYTVFLHNYNNGYAECVEDVLSTKTPGICCADVIKQEGSATPACPSGGQATCCDPDGDCIFLDDEWCCDGNFFCSTNQQRARAKGGRTCLRGFAPLVGAIHLRTNGERDTGDVSGYDLLGIGHCVVTHWPSPSSHPRAAGVLQETQQIDALQCAAACDSTDLCQAFSFVPTGVCRLYSMVPNRVFPTDEFRGEDAGCYVKIFDGGASCTSSGREYFKETSLRKDLRGCPEDQQFVFQLQAGVYAADMSFQLHKQETAPVSISNDPITSMHATATSRFDHDTKIVSGAPTYLALVPFQHSQPWDLEFMEVQLCLDPGLYGVTHTDNPGKYRFGKGLDKNATNNFMGGAITLYGADSCRVVRMTRPEAYSFPEVMTFYFGSGENYSKWQPTEKEDGLDYFTQAYDGLVCSNPLGTCPFSTEIAGDFQESVPTFMAKYGMAGYMLFEKMFLDERVLGCDSRESFHPHGDHPPNTTNTTIRVFGLTETQQYCSEYSGEIELDLHIPYTGTEGHIPMDDGEARYRYLGIQGANRLLAGMLLTQTRWTPEECESKFTKLSSSCHDLSSSSHQEYGLDPVFLRTSKLYDSMMFSHMCCNVSKYTEDCMPPNCGDFYQASEMAKPMDETCETGCEQQNTGLPYGFFAYDSKFYTFFDVNLSNKRAWDLINYMKDGLFIDANTNQVSVQLITYNSQLRYFGNVDLTFNFDKSRGGLIHVKRSVQTIKIELYETSNDILRACFEVLFAAMIISSAFIECREIWDIVAREKSARTYFKSLWNYIDITSIILSAMIAASWVFFVVTQAQRFSMEPRYEVYAKLESYGRWLKLNGQGEDFQELLDRFQEMSDMTRFQVCAWPVQRDFIGFRRQHPRLPLV</sequence>
<organism evidence="3 4">
    <name type="scientific">Cymbomonas tetramitiformis</name>
    <dbReference type="NCBI Taxonomy" id="36881"/>
    <lineage>
        <taxon>Eukaryota</taxon>
        <taxon>Viridiplantae</taxon>
        <taxon>Chlorophyta</taxon>
        <taxon>Pyramimonadophyceae</taxon>
        <taxon>Pyramimonadales</taxon>
        <taxon>Pyramimonadaceae</taxon>
        <taxon>Cymbomonas</taxon>
    </lineage>
</organism>
<dbReference type="InterPro" id="IPR016187">
    <property type="entry name" value="CTDL_fold"/>
</dbReference>
<feature type="domain" description="C-type lectin" evidence="2">
    <location>
        <begin position="634"/>
        <end position="726"/>
    </location>
</feature>
<dbReference type="InterPro" id="IPR016186">
    <property type="entry name" value="C-type_lectin-like/link_sf"/>
</dbReference>
<dbReference type="EMBL" id="LGRX02006278">
    <property type="protein sequence ID" value="KAK3277010.1"/>
    <property type="molecule type" value="Genomic_DNA"/>
</dbReference>
<proteinExistence type="predicted"/>
<evidence type="ECO:0000259" key="2">
    <source>
        <dbReference type="PROSITE" id="PS50041"/>
    </source>
</evidence>
<dbReference type="SUPFAM" id="SSF56436">
    <property type="entry name" value="C-type lectin-like"/>
    <property type="match status" value="1"/>
</dbReference>
<dbReference type="InterPro" id="IPR036943">
    <property type="entry name" value="FN_type2_sf"/>
</dbReference>
<keyword evidence="1" id="KW-0472">Membrane</keyword>
<gene>
    <name evidence="3" type="ORF">CYMTET_14957</name>
</gene>